<comment type="caution">
    <text evidence="2">The sequence shown here is derived from an EMBL/GenBank/DDBJ whole genome shotgun (WGS) entry which is preliminary data.</text>
</comment>
<accession>A0ABQ2V0U4</accession>
<evidence type="ECO:0000313" key="2">
    <source>
        <dbReference type="EMBL" id="GGU63665.1"/>
    </source>
</evidence>
<reference evidence="3" key="1">
    <citation type="journal article" date="2019" name="Int. J. Syst. Evol. Microbiol.">
        <title>The Global Catalogue of Microorganisms (GCM) 10K type strain sequencing project: providing services to taxonomists for standard genome sequencing and annotation.</title>
        <authorList>
            <consortium name="The Broad Institute Genomics Platform"/>
            <consortium name="The Broad Institute Genome Sequencing Center for Infectious Disease"/>
            <person name="Wu L."/>
            <person name="Ma J."/>
        </authorList>
    </citation>
    <scope>NUCLEOTIDE SEQUENCE [LARGE SCALE GENOMIC DNA]</scope>
    <source>
        <strain evidence="3">JCM 3399</strain>
    </source>
</reference>
<gene>
    <name evidence="2" type="ORF">GCM10010211_30880</name>
</gene>
<evidence type="ECO:0000256" key="1">
    <source>
        <dbReference type="SAM" id="SignalP"/>
    </source>
</evidence>
<evidence type="ECO:0000313" key="3">
    <source>
        <dbReference type="Proteomes" id="UP000654471"/>
    </source>
</evidence>
<proteinExistence type="predicted"/>
<dbReference type="Proteomes" id="UP000654471">
    <property type="component" value="Unassembled WGS sequence"/>
</dbReference>
<dbReference type="EMBL" id="BMRP01000009">
    <property type="protein sequence ID" value="GGU63665.1"/>
    <property type="molecule type" value="Genomic_DNA"/>
</dbReference>
<sequence>MGKTMRVVAGTLGTGALLLSAAGTANAGGRGGEIFDQDIHCAPSSSFLSLIPPLTPGDGCRTNIFIDNQKNIASITQNAGDSISSTVVADTFGRGGRGGLGRGTLGFFNGR</sequence>
<name>A0ABQ2V0U4_9ACTN</name>
<keyword evidence="1" id="KW-0732">Signal</keyword>
<protein>
    <submittedName>
        <fullName evidence="2">Uncharacterized protein</fullName>
    </submittedName>
</protein>
<feature type="chain" id="PRO_5045866076" evidence="1">
    <location>
        <begin position="28"/>
        <end position="111"/>
    </location>
</feature>
<feature type="signal peptide" evidence="1">
    <location>
        <begin position="1"/>
        <end position="27"/>
    </location>
</feature>
<organism evidence="2 3">
    <name type="scientific">Streptomyces albospinus</name>
    <dbReference type="NCBI Taxonomy" id="285515"/>
    <lineage>
        <taxon>Bacteria</taxon>
        <taxon>Bacillati</taxon>
        <taxon>Actinomycetota</taxon>
        <taxon>Actinomycetes</taxon>
        <taxon>Kitasatosporales</taxon>
        <taxon>Streptomycetaceae</taxon>
        <taxon>Streptomyces</taxon>
    </lineage>
</organism>
<keyword evidence="3" id="KW-1185">Reference proteome</keyword>